<proteinExistence type="predicted"/>
<evidence type="ECO:0008006" key="3">
    <source>
        <dbReference type="Google" id="ProtNLM"/>
    </source>
</evidence>
<organism evidence="1 2">
    <name type="scientific">Allofournierella massiliensis</name>
    <dbReference type="NCBI Taxonomy" id="1650663"/>
    <lineage>
        <taxon>Bacteria</taxon>
        <taxon>Bacillati</taxon>
        <taxon>Bacillota</taxon>
        <taxon>Clostridia</taxon>
        <taxon>Eubacteriales</taxon>
        <taxon>Oscillospiraceae</taxon>
        <taxon>Allofournierella</taxon>
    </lineage>
</organism>
<dbReference type="EMBL" id="SLUM01000011">
    <property type="protein sequence ID" value="TCL57010.1"/>
    <property type="molecule type" value="Genomic_DNA"/>
</dbReference>
<dbReference type="OrthoDB" id="3172935at2"/>
<dbReference type="STRING" id="1650663.GCA_001486665_00909"/>
<evidence type="ECO:0000313" key="2">
    <source>
        <dbReference type="Proteomes" id="UP000295184"/>
    </source>
</evidence>
<dbReference type="Proteomes" id="UP000295184">
    <property type="component" value="Unassembled WGS sequence"/>
</dbReference>
<dbReference type="RefSeq" id="WP_058963402.1">
    <property type="nucleotide sequence ID" value="NZ_CABKVM010000014.1"/>
</dbReference>
<name>A0A4R1QY98_9FIRM</name>
<protein>
    <recommendedName>
        <fullName evidence="3">DUF4179 domain-containing protein</fullName>
    </recommendedName>
</protein>
<reference evidence="1 2" key="1">
    <citation type="submission" date="2019-03" db="EMBL/GenBank/DDBJ databases">
        <title>Genomic Encyclopedia of Type Strains, Phase IV (KMG-IV): sequencing the most valuable type-strain genomes for metagenomic binning, comparative biology and taxonomic classification.</title>
        <authorList>
            <person name="Goeker M."/>
        </authorList>
    </citation>
    <scope>NUCLEOTIDE SEQUENCE [LARGE SCALE GENOMIC DNA]</scope>
    <source>
        <strain evidence="1 2">DSM 100451</strain>
    </source>
</reference>
<comment type="caution">
    <text evidence="1">The sequence shown here is derived from an EMBL/GenBank/DDBJ whole genome shotgun (WGS) entry which is preliminary data.</text>
</comment>
<gene>
    <name evidence="1" type="ORF">EDD77_1114</name>
</gene>
<dbReference type="AlphaFoldDB" id="A0A4R1QY98"/>
<sequence>MKTYKDAMNELRFSPQQKQEMIDRLMTQSAQSAQPSQPSKGRAIPLRRVCALGAAAALAGALCLGAAASGALKPAAQAFGAVFGTAPAQTEIIDRIGHPLDARTTVGGVTVQADAIIGDTYSYAIVYSLYREDGAPITADPDPNRDGALALRFGDWDTDVGHLGGTHGTAWFFDENPTDNAVQFVQLLTADAPLKPGTATVRLTDLKQGIGEDAALLARGTWELRFDFAFEDSSLELAGGQSFTVNGETAVLNSVSISPLSLRIDYTVNTPLQQRENESSGTPDSALTPQPVYLTLTDGSQIDLTGFGGGIRPEGESTRCEISGVFDRILPLDTIESITIGESVIPVTTS</sequence>
<evidence type="ECO:0000313" key="1">
    <source>
        <dbReference type="EMBL" id="TCL57010.1"/>
    </source>
</evidence>
<accession>A0A4R1QY98</accession>